<dbReference type="RefSeq" id="WP_044839022.1">
    <property type="nucleotide sequence ID" value="NZ_CP059733.1"/>
</dbReference>
<organism evidence="2 3">
    <name type="scientific">Thalassomonas viridans</name>
    <dbReference type="NCBI Taxonomy" id="137584"/>
    <lineage>
        <taxon>Bacteria</taxon>
        <taxon>Pseudomonadati</taxon>
        <taxon>Pseudomonadota</taxon>
        <taxon>Gammaproteobacteria</taxon>
        <taxon>Alteromonadales</taxon>
        <taxon>Colwelliaceae</taxon>
        <taxon>Thalassomonas</taxon>
    </lineage>
</organism>
<dbReference type="PANTHER" id="PTHR12526:SF630">
    <property type="entry name" value="GLYCOSYLTRANSFERASE"/>
    <property type="match status" value="1"/>
</dbReference>
<protein>
    <submittedName>
        <fullName evidence="2">Glycosyltransferase family 4 protein</fullName>
    </submittedName>
</protein>
<accession>A0AAE9YZ00</accession>
<evidence type="ECO:0000313" key="2">
    <source>
        <dbReference type="EMBL" id="WDE02994.1"/>
    </source>
</evidence>
<dbReference type="Pfam" id="PF13692">
    <property type="entry name" value="Glyco_trans_1_4"/>
    <property type="match status" value="1"/>
</dbReference>
<dbReference type="GO" id="GO:0016757">
    <property type="term" value="F:glycosyltransferase activity"/>
    <property type="evidence" value="ECO:0007669"/>
    <property type="project" value="UniProtKB-ARBA"/>
</dbReference>
<dbReference type="SUPFAM" id="SSF53756">
    <property type="entry name" value="UDP-Glycosyltransferase/glycogen phosphorylase"/>
    <property type="match status" value="1"/>
</dbReference>
<gene>
    <name evidence="2" type="ORF">SG34_016275</name>
</gene>
<keyword evidence="3" id="KW-1185">Reference proteome</keyword>
<sequence length="355" mass="39568">MLYTSSHYSNSLPAGSSIWLLLDSRNFGGIESHVLQLASALTRQGLKAEVIFLDDYGKHALKERLHQADIPFTCLRGSWYTLFSCAIRKKPALIHTHGYKAGLMGRLTGLLTRLPVVSSFHAGEKLSGKLAFYHFLDRISSGLCQGIIAVSEPIKRTLPAKAQVINNFVTMKKHRPKQGRQVAFVGRLSHEKGPDNFIRLARFYPGHTFHLYGTGPMEARLKRIATNNVIFHGAKQDMTPIWPRIALLIMPSRFEGMPMSALEAMSNGIPVIAYSVGSLDKLITTGNGWLIPPEHFEGLKNALSGYLNADSRTRIQISRQARNTIITNFSDEAVLPRLLDIYHESIAAKYSCKLQ</sequence>
<dbReference type="CDD" id="cd03801">
    <property type="entry name" value="GT4_PimA-like"/>
    <property type="match status" value="1"/>
</dbReference>
<dbReference type="Proteomes" id="UP000032352">
    <property type="component" value="Chromosome"/>
</dbReference>
<dbReference type="KEGG" id="tvd:SG34_016275"/>
<dbReference type="InterPro" id="IPR028098">
    <property type="entry name" value="Glyco_trans_4-like_N"/>
</dbReference>
<dbReference type="AlphaFoldDB" id="A0AAE9YZ00"/>
<proteinExistence type="predicted"/>
<dbReference type="Gene3D" id="3.40.50.2000">
    <property type="entry name" value="Glycogen Phosphorylase B"/>
    <property type="match status" value="2"/>
</dbReference>
<reference evidence="2 3" key="1">
    <citation type="journal article" date="2015" name="Genome Announc.">
        <title>Draft Genome Sequences of Marine Isolates of Thalassomonas viridans and Thalassomonas actiniarum.</title>
        <authorList>
            <person name="Olonade I."/>
            <person name="van Zyl L.J."/>
            <person name="Trindade M."/>
        </authorList>
    </citation>
    <scope>NUCLEOTIDE SEQUENCE [LARGE SCALE GENOMIC DNA]</scope>
    <source>
        <strain evidence="2 3">XOM25</strain>
    </source>
</reference>
<feature type="domain" description="Glycosyltransferase subfamily 4-like N-terminal" evidence="1">
    <location>
        <begin position="27"/>
        <end position="160"/>
    </location>
</feature>
<dbReference type="Pfam" id="PF13439">
    <property type="entry name" value="Glyco_transf_4"/>
    <property type="match status" value="1"/>
</dbReference>
<evidence type="ECO:0000313" key="3">
    <source>
        <dbReference type="Proteomes" id="UP000032352"/>
    </source>
</evidence>
<evidence type="ECO:0000259" key="1">
    <source>
        <dbReference type="Pfam" id="PF13439"/>
    </source>
</evidence>
<name>A0AAE9YZ00_9GAMM</name>
<dbReference type="PANTHER" id="PTHR12526">
    <property type="entry name" value="GLYCOSYLTRANSFERASE"/>
    <property type="match status" value="1"/>
</dbReference>
<reference evidence="2 3" key="2">
    <citation type="journal article" date="2022" name="Mar. Drugs">
        <title>Bioassay-Guided Fractionation Leads to the Detection of Cholic Acid Generated by the Rare Thalassomonas sp.</title>
        <authorList>
            <person name="Pheiffer F."/>
            <person name="Schneider Y.K."/>
            <person name="Hansen E.H."/>
            <person name="Andersen J.H."/>
            <person name="Isaksson J."/>
            <person name="Busche T."/>
            <person name="R C."/>
            <person name="Kalinowski J."/>
            <person name="Zyl L.V."/>
            <person name="Trindade M."/>
        </authorList>
    </citation>
    <scope>NUCLEOTIDE SEQUENCE [LARGE SCALE GENOMIC DNA]</scope>
    <source>
        <strain evidence="2 3">XOM25</strain>
    </source>
</reference>
<dbReference type="EMBL" id="CP059733">
    <property type="protein sequence ID" value="WDE02994.1"/>
    <property type="molecule type" value="Genomic_DNA"/>
</dbReference>